<dbReference type="GO" id="GO:0005667">
    <property type="term" value="C:transcription regulator complex"/>
    <property type="evidence" value="ECO:0007669"/>
    <property type="project" value="TreeGrafter"/>
</dbReference>
<evidence type="ECO:0000313" key="8">
    <source>
        <dbReference type="EMBL" id="KAI1697906.1"/>
    </source>
</evidence>
<dbReference type="PRINTS" id="PR00065">
    <property type="entry name" value="TEADOMAIN"/>
</dbReference>
<dbReference type="AlphaFoldDB" id="A0AAD4QYA5"/>
<evidence type="ECO:0000256" key="4">
    <source>
        <dbReference type="ARBA" id="ARBA00023242"/>
    </source>
</evidence>
<accession>A0AAD4QYA5</accession>
<feature type="region of interest" description="Disordered" evidence="6">
    <location>
        <begin position="1"/>
        <end position="32"/>
    </location>
</feature>
<keyword evidence="3" id="KW-0804">Transcription</keyword>
<dbReference type="GO" id="GO:0005634">
    <property type="term" value="C:nucleus"/>
    <property type="evidence" value="ECO:0007669"/>
    <property type="project" value="UniProtKB-SubCell"/>
</dbReference>
<feature type="domain" description="TEA" evidence="7">
    <location>
        <begin position="38"/>
        <end position="114"/>
    </location>
</feature>
<dbReference type="GO" id="GO:0048568">
    <property type="term" value="P:embryonic organ development"/>
    <property type="evidence" value="ECO:0007669"/>
    <property type="project" value="TreeGrafter"/>
</dbReference>
<evidence type="ECO:0000256" key="5">
    <source>
        <dbReference type="PROSITE-ProRule" id="PRU00505"/>
    </source>
</evidence>
<keyword evidence="2" id="KW-0805">Transcription regulation</keyword>
<proteinExistence type="predicted"/>
<dbReference type="Proteomes" id="UP001201812">
    <property type="component" value="Unassembled WGS sequence"/>
</dbReference>
<organism evidence="8 9">
    <name type="scientific">Ditylenchus destructor</name>
    <dbReference type="NCBI Taxonomy" id="166010"/>
    <lineage>
        <taxon>Eukaryota</taxon>
        <taxon>Metazoa</taxon>
        <taxon>Ecdysozoa</taxon>
        <taxon>Nematoda</taxon>
        <taxon>Chromadorea</taxon>
        <taxon>Rhabditida</taxon>
        <taxon>Tylenchina</taxon>
        <taxon>Tylenchomorpha</taxon>
        <taxon>Sphaerularioidea</taxon>
        <taxon>Anguinidae</taxon>
        <taxon>Anguininae</taxon>
        <taxon>Ditylenchus</taxon>
    </lineage>
</organism>
<evidence type="ECO:0000256" key="2">
    <source>
        <dbReference type="ARBA" id="ARBA00023015"/>
    </source>
</evidence>
<dbReference type="InterPro" id="IPR038096">
    <property type="entry name" value="TEA/ATTS_sf"/>
</dbReference>
<reference evidence="8" key="1">
    <citation type="submission" date="2022-01" db="EMBL/GenBank/DDBJ databases">
        <title>Genome Sequence Resource for Two Populations of Ditylenchus destructor, the Migratory Endoparasitic Phytonematode.</title>
        <authorList>
            <person name="Zhang H."/>
            <person name="Lin R."/>
            <person name="Xie B."/>
        </authorList>
    </citation>
    <scope>NUCLEOTIDE SEQUENCE</scope>
    <source>
        <strain evidence="8">BazhouSP</strain>
    </source>
</reference>
<dbReference type="InterPro" id="IPR000818">
    <property type="entry name" value="TEA/ATTS_dom"/>
</dbReference>
<dbReference type="Pfam" id="PF01285">
    <property type="entry name" value="TEA"/>
    <property type="match status" value="1"/>
</dbReference>
<dbReference type="GO" id="GO:0000981">
    <property type="term" value="F:DNA-binding transcription factor activity, RNA polymerase II-specific"/>
    <property type="evidence" value="ECO:0007669"/>
    <property type="project" value="TreeGrafter"/>
</dbReference>
<feature type="compositionally biased region" description="Polar residues" evidence="6">
    <location>
        <begin position="1"/>
        <end position="12"/>
    </location>
</feature>
<dbReference type="GO" id="GO:0000978">
    <property type="term" value="F:RNA polymerase II cis-regulatory region sequence-specific DNA binding"/>
    <property type="evidence" value="ECO:0007669"/>
    <property type="project" value="TreeGrafter"/>
</dbReference>
<feature type="DNA-binding region" description="TEA" evidence="5">
    <location>
        <begin position="38"/>
        <end position="114"/>
    </location>
</feature>
<dbReference type="GO" id="GO:0035329">
    <property type="term" value="P:hippo signaling"/>
    <property type="evidence" value="ECO:0007669"/>
    <property type="project" value="TreeGrafter"/>
</dbReference>
<evidence type="ECO:0000259" key="7">
    <source>
        <dbReference type="PROSITE" id="PS51088"/>
    </source>
</evidence>
<dbReference type="InterPro" id="IPR050937">
    <property type="entry name" value="TEC1_TEAD_TF"/>
</dbReference>
<sequence length="320" mass="34866">MNAENVNSSHNVGSLDNSGIESNSSSSSSVSNNDLVNHCNAEGLWSPDIEQAFHEAIQIYPPCGRRKIIMSEEGKLCGRNELIAKYIKTRCGKTRTRKQVSSHIQVLSRKNKRESHEKIKVQESKFGDGIEMSANGHPLFVDLPQINKYNLLDSFSPDSSSCDRVSFNNPLSPISNPSIGLFNSGLEAASNDMLKALSAIPVNTEYTPAMTMANNNKIATAALAAMADEIGRVQGVGMWPYNGSSLCELYAAFMMNAETNNCIARQLVDAAALSPNPVAALINPMLQAGIESKTEMEEPGMSQNYKFINNLCLAPFNFHL</sequence>
<comment type="subcellular location">
    <subcellularLocation>
        <location evidence="1">Nucleus</location>
    </subcellularLocation>
</comment>
<evidence type="ECO:0000256" key="3">
    <source>
        <dbReference type="ARBA" id="ARBA00023163"/>
    </source>
</evidence>
<evidence type="ECO:0000256" key="1">
    <source>
        <dbReference type="ARBA" id="ARBA00004123"/>
    </source>
</evidence>
<comment type="caution">
    <text evidence="8">The sequence shown here is derived from an EMBL/GenBank/DDBJ whole genome shotgun (WGS) entry which is preliminary data.</text>
</comment>
<dbReference type="PROSITE" id="PS00554">
    <property type="entry name" value="TEA_1"/>
    <property type="match status" value="1"/>
</dbReference>
<keyword evidence="9" id="KW-1185">Reference proteome</keyword>
<dbReference type="PROSITE" id="PS51088">
    <property type="entry name" value="TEA_2"/>
    <property type="match status" value="1"/>
</dbReference>
<feature type="compositionally biased region" description="Low complexity" evidence="6">
    <location>
        <begin position="14"/>
        <end position="32"/>
    </location>
</feature>
<gene>
    <name evidence="8" type="ORF">DdX_18215</name>
</gene>
<evidence type="ECO:0000256" key="6">
    <source>
        <dbReference type="SAM" id="MobiDB-lite"/>
    </source>
</evidence>
<dbReference type="PANTHER" id="PTHR11834:SF0">
    <property type="entry name" value="PROTEIN SCALLOPED"/>
    <property type="match status" value="1"/>
</dbReference>
<dbReference type="EMBL" id="JAKKPZ010000244">
    <property type="protein sequence ID" value="KAI1697906.1"/>
    <property type="molecule type" value="Genomic_DNA"/>
</dbReference>
<dbReference type="PANTHER" id="PTHR11834">
    <property type="entry name" value="TRANSCRIPTIONAL ENHANCER FACTOR TEF RELATED"/>
    <property type="match status" value="1"/>
</dbReference>
<name>A0AAD4QYA5_9BILA</name>
<dbReference type="SMART" id="SM00426">
    <property type="entry name" value="TEA"/>
    <property type="match status" value="1"/>
</dbReference>
<dbReference type="Gene3D" id="6.10.20.40">
    <property type="entry name" value="TEA/ATTS domain"/>
    <property type="match status" value="1"/>
</dbReference>
<protein>
    <submittedName>
        <fullName evidence="8">TEA/ATTS domain family domain-containing protein</fullName>
    </submittedName>
</protein>
<keyword evidence="4" id="KW-0539">Nucleus</keyword>
<evidence type="ECO:0000313" key="9">
    <source>
        <dbReference type="Proteomes" id="UP001201812"/>
    </source>
</evidence>